<dbReference type="GO" id="GO:0005764">
    <property type="term" value="C:lysosome"/>
    <property type="evidence" value="ECO:0007669"/>
    <property type="project" value="TreeGrafter"/>
</dbReference>
<accession>A0A2T0Q6P6</accession>
<evidence type="ECO:0000256" key="2">
    <source>
        <dbReference type="ARBA" id="ARBA00007951"/>
    </source>
</evidence>
<name>A0A2T0Q6P6_9ACTN</name>
<dbReference type="EMBL" id="PVZC01000003">
    <property type="protein sequence ID" value="PRX99500.1"/>
    <property type="molecule type" value="Genomic_DNA"/>
</dbReference>
<evidence type="ECO:0000256" key="5">
    <source>
        <dbReference type="ARBA" id="ARBA00022801"/>
    </source>
</evidence>
<dbReference type="PRINTS" id="PR00741">
    <property type="entry name" value="GLHYDRLASE29"/>
</dbReference>
<proteinExistence type="inferred from homology"/>
<evidence type="ECO:0000256" key="1">
    <source>
        <dbReference type="ARBA" id="ARBA00004071"/>
    </source>
</evidence>
<evidence type="ECO:0000313" key="10">
    <source>
        <dbReference type="Proteomes" id="UP000237846"/>
    </source>
</evidence>
<dbReference type="SMART" id="SM00812">
    <property type="entry name" value="Alpha_L_fucos"/>
    <property type="match status" value="1"/>
</dbReference>
<evidence type="ECO:0000313" key="9">
    <source>
        <dbReference type="EMBL" id="PRX99500.1"/>
    </source>
</evidence>
<dbReference type="SUPFAM" id="SSF51445">
    <property type="entry name" value="(Trans)glycosidases"/>
    <property type="match status" value="1"/>
</dbReference>
<feature type="domain" description="Glycoside hydrolase family 29 N-terminal" evidence="8">
    <location>
        <begin position="4"/>
        <end position="359"/>
    </location>
</feature>
<protein>
    <recommendedName>
        <fullName evidence="3">alpha-L-fucosidase</fullName>
        <ecNumber evidence="3">3.2.1.51</ecNumber>
    </recommendedName>
</protein>
<dbReference type="Gene3D" id="3.20.20.80">
    <property type="entry name" value="Glycosidases"/>
    <property type="match status" value="1"/>
</dbReference>
<gene>
    <name evidence="9" type="ORF">CLV72_10397</name>
</gene>
<dbReference type="InterPro" id="IPR013780">
    <property type="entry name" value="Glyco_hydro_b"/>
</dbReference>
<dbReference type="InterPro" id="IPR000933">
    <property type="entry name" value="Glyco_hydro_29"/>
</dbReference>
<dbReference type="Proteomes" id="UP000237846">
    <property type="component" value="Unassembled WGS sequence"/>
</dbReference>
<keyword evidence="10" id="KW-1185">Reference proteome</keyword>
<dbReference type="GO" id="GO:0004560">
    <property type="term" value="F:alpha-L-fucosidase activity"/>
    <property type="evidence" value="ECO:0007669"/>
    <property type="project" value="InterPro"/>
</dbReference>
<dbReference type="OrthoDB" id="5526311at2"/>
<feature type="site" description="May be important for catalysis" evidence="7">
    <location>
        <position position="289"/>
    </location>
</feature>
<dbReference type="PIRSF" id="PIRSF001092">
    <property type="entry name" value="Alpha-L-fucosidase"/>
    <property type="match status" value="1"/>
</dbReference>
<evidence type="ECO:0000256" key="6">
    <source>
        <dbReference type="ARBA" id="ARBA00023295"/>
    </source>
</evidence>
<dbReference type="InterPro" id="IPR057739">
    <property type="entry name" value="Glyco_hydro_29_N"/>
</dbReference>
<comment type="similarity">
    <text evidence="2">Belongs to the glycosyl hydrolase 29 family.</text>
</comment>
<evidence type="ECO:0000256" key="7">
    <source>
        <dbReference type="PIRSR" id="PIRSR001092-1"/>
    </source>
</evidence>
<keyword evidence="5" id="KW-0378">Hydrolase</keyword>
<dbReference type="EC" id="3.2.1.51" evidence="3"/>
<sequence>MSVSSAERRVRPTWFDDAKLGVMVVWTPAAVPAFAPLFPSAADWERMTDEESTALLRDHLPFAEMYLNQLHIPTSATARHHAEHHPGRDYDSFAAEFRAGLHRWDPRPWAELFAAAGCRYVVLTVKHQDGFLLWPSAAPNPHKRAWQAERDIAGELAEAVRARGMRFGVLYSGGLDFTFTEPPASDDYENLPERIAQDPRYSAYADAHWRELIERYRPSVLWNDAGYPAGARAGELIAWYREQVPDGVVNDRFGPHPAGSEEELADFATLEYQRDYANEAPAGRGWESCRGLGSSFGYNRQETDGTLPSRTELIHEFVDCVAHGGNFLPAVGPTASGRIPWIQAERLLALGWWLRENGEAVYGTRPWLRAAGTTRDGLGVRYTRSADAVHAIVLGTPAAARVELDVTVDDAAAVTLAGDRSPLEWAPTGHGVAVRLPEVPDERPALVLRISPAEAVRPVAAERAR</sequence>
<keyword evidence="6" id="KW-0326">Glycosidase</keyword>
<dbReference type="GO" id="GO:0016139">
    <property type="term" value="P:glycoside catabolic process"/>
    <property type="evidence" value="ECO:0007669"/>
    <property type="project" value="TreeGrafter"/>
</dbReference>
<comment type="function">
    <text evidence="1">Alpha-L-fucosidase is responsible for hydrolyzing the alpha-1,6-linked fucose joined to the reducing-end N-acetylglucosamine of the carbohydrate moieties of glycoproteins.</text>
</comment>
<dbReference type="RefSeq" id="WP_106244023.1">
    <property type="nucleotide sequence ID" value="NZ_PVZC01000003.1"/>
</dbReference>
<dbReference type="PANTHER" id="PTHR10030">
    <property type="entry name" value="ALPHA-L-FUCOSIDASE"/>
    <property type="match status" value="1"/>
</dbReference>
<reference evidence="9 10" key="1">
    <citation type="submission" date="2018-03" db="EMBL/GenBank/DDBJ databases">
        <title>Genomic Encyclopedia of Archaeal and Bacterial Type Strains, Phase II (KMG-II): from individual species to whole genera.</title>
        <authorList>
            <person name="Goeker M."/>
        </authorList>
    </citation>
    <scope>NUCLEOTIDE SEQUENCE [LARGE SCALE GENOMIC DNA]</scope>
    <source>
        <strain evidence="9 10">DSM 45601</strain>
    </source>
</reference>
<evidence type="ECO:0000256" key="4">
    <source>
        <dbReference type="ARBA" id="ARBA00022729"/>
    </source>
</evidence>
<dbReference type="Gene3D" id="2.60.40.1180">
    <property type="entry name" value="Golgi alpha-mannosidase II"/>
    <property type="match status" value="1"/>
</dbReference>
<keyword evidence="4" id="KW-0732">Signal</keyword>
<dbReference type="InterPro" id="IPR017853">
    <property type="entry name" value="GH"/>
</dbReference>
<comment type="caution">
    <text evidence="9">The sequence shown here is derived from an EMBL/GenBank/DDBJ whole genome shotgun (WGS) entry which is preliminary data.</text>
</comment>
<dbReference type="AlphaFoldDB" id="A0A2T0Q6P6"/>
<dbReference type="GO" id="GO:0006004">
    <property type="term" value="P:fucose metabolic process"/>
    <property type="evidence" value="ECO:0007669"/>
    <property type="project" value="InterPro"/>
</dbReference>
<dbReference type="Pfam" id="PF01120">
    <property type="entry name" value="Alpha_L_fucos"/>
    <property type="match status" value="1"/>
</dbReference>
<evidence type="ECO:0000259" key="8">
    <source>
        <dbReference type="Pfam" id="PF01120"/>
    </source>
</evidence>
<dbReference type="PANTHER" id="PTHR10030:SF37">
    <property type="entry name" value="ALPHA-L-FUCOSIDASE-RELATED"/>
    <property type="match status" value="1"/>
</dbReference>
<organism evidence="9 10">
    <name type="scientific">Allonocardiopsis opalescens</name>
    <dbReference type="NCBI Taxonomy" id="1144618"/>
    <lineage>
        <taxon>Bacteria</taxon>
        <taxon>Bacillati</taxon>
        <taxon>Actinomycetota</taxon>
        <taxon>Actinomycetes</taxon>
        <taxon>Streptosporangiales</taxon>
        <taxon>Allonocardiopsis</taxon>
    </lineage>
</organism>
<evidence type="ECO:0000256" key="3">
    <source>
        <dbReference type="ARBA" id="ARBA00012662"/>
    </source>
</evidence>
<dbReference type="InterPro" id="IPR016286">
    <property type="entry name" value="FUC_metazoa-typ"/>
</dbReference>